<dbReference type="Pfam" id="PF09917">
    <property type="entry name" value="DUF2147"/>
    <property type="match status" value="1"/>
</dbReference>
<sequence>MKKLLAAAAFLLASTAAQAQYTFEYGGRTIRIDPDRGTVQIPGVYDNTGQGKAKKAKKNETSPGQQAPQEAKTDPQSPAAPAPPPAAAAAPPAATQAPAPVVAAPPPTPPAPQPAATATAAPAAAAVAPPPAPPPAPVEQQAAPAAPPPAAVAVAPPAAPAPPPAPAVAAAPPAPTPPPAPAPLQSAAVAPPAPAAASTRDLNSPLGVWLTEEKEGKVRIEQCGSNLCGYSVDSKSNQNGEQVLINMKPGKDQNKDQKWSGRILDPNSGSTYDSTIAMKGTDRLRVQGCAFGGMFCGGQTWTRVN</sequence>
<feature type="compositionally biased region" description="Pro residues" evidence="1">
    <location>
        <begin position="103"/>
        <end position="113"/>
    </location>
</feature>
<evidence type="ECO:0000256" key="2">
    <source>
        <dbReference type="SAM" id="SignalP"/>
    </source>
</evidence>
<evidence type="ECO:0000313" key="5">
    <source>
        <dbReference type="Proteomes" id="UP000316291"/>
    </source>
</evidence>
<feature type="signal peptide" evidence="2">
    <location>
        <begin position="1"/>
        <end position="19"/>
    </location>
</feature>
<feature type="compositionally biased region" description="Pro residues" evidence="1">
    <location>
        <begin position="128"/>
        <end position="137"/>
    </location>
</feature>
<dbReference type="PANTHER" id="PTHR36919">
    <property type="entry name" value="BLR1215 PROTEIN"/>
    <property type="match status" value="1"/>
</dbReference>
<dbReference type="PANTHER" id="PTHR36919:SF2">
    <property type="entry name" value="BLL6627 PROTEIN"/>
    <property type="match status" value="1"/>
</dbReference>
<evidence type="ECO:0000256" key="1">
    <source>
        <dbReference type="SAM" id="MobiDB-lite"/>
    </source>
</evidence>
<keyword evidence="5" id="KW-1185">Reference proteome</keyword>
<dbReference type="OrthoDB" id="9811671at2"/>
<feature type="region of interest" description="Disordered" evidence="1">
    <location>
        <begin position="33"/>
        <end position="200"/>
    </location>
</feature>
<gene>
    <name evidence="4" type="ORF">IQ16_03915</name>
</gene>
<dbReference type="AlphaFoldDB" id="A0A562RIF6"/>
<dbReference type="RefSeq" id="WP_018642036.1">
    <property type="nucleotide sequence ID" value="NZ_VLLA01000009.1"/>
</dbReference>
<protein>
    <submittedName>
        <fullName evidence="4">Uncharacterized protein (DUF2147 family)</fullName>
    </submittedName>
</protein>
<feature type="chain" id="PRO_5022107159" evidence="2">
    <location>
        <begin position="20"/>
        <end position="305"/>
    </location>
</feature>
<evidence type="ECO:0000313" key="4">
    <source>
        <dbReference type="EMBL" id="TWI68723.1"/>
    </source>
</evidence>
<feature type="compositionally biased region" description="Low complexity" evidence="1">
    <location>
        <begin position="114"/>
        <end position="127"/>
    </location>
</feature>
<feature type="domain" description="DUF2147" evidence="3">
    <location>
        <begin position="207"/>
        <end position="303"/>
    </location>
</feature>
<name>A0A562RIF6_9BRAD</name>
<dbReference type="InterPro" id="IPR019223">
    <property type="entry name" value="DUF2147"/>
</dbReference>
<dbReference type="Proteomes" id="UP000316291">
    <property type="component" value="Unassembled WGS sequence"/>
</dbReference>
<dbReference type="PIRSF" id="PIRSF037429">
    <property type="entry name" value="UCP037429"/>
    <property type="match status" value="1"/>
</dbReference>
<proteinExistence type="predicted"/>
<dbReference type="EMBL" id="VLLA01000009">
    <property type="protein sequence ID" value="TWI68723.1"/>
    <property type="molecule type" value="Genomic_DNA"/>
</dbReference>
<accession>A0A562RIF6</accession>
<feature type="compositionally biased region" description="Low complexity" evidence="1">
    <location>
        <begin position="87"/>
        <end position="102"/>
    </location>
</feature>
<comment type="caution">
    <text evidence="4">The sequence shown here is derived from an EMBL/GenBank/DDBJ whole genome shotgun (WGS) entry which is preliminary data.</text>
</comment>
<dbReference type="Gene3D" id="2.40.128.520">
    <property type="match status" value="1"/>
</dbReference>
<organism evidence="4 5">
    <name type="scientific">Bradyrhizobium huanghuaihaiense</name>
    <dbReference type="NCBI Taxonomy" id="990078"/>
    <lineage>
        <taxon>Bacteria</taxon>
        <taxon>Pseudomonadati</taxon>
        <taxon>Pseudomonadota</taxon>
        <taxon>Alphaproteobacteria</taxon>
        <taxon>Hyphomicrobiales</taxon>
        <taxon>Nitrobacteraceae</taxon>
        <taxon>Bradyrhizobium</taxon>
    </lineage>
</organism>
<evidence type="ECO:0000259" key="3">
    <source>
        <dbReference type="Pfam" id="PF09917"/>
    </source>
</evidence>
<dbReference type="InterPro" id="IPR017201">
    <property type="entry name" value="UCP037429"/>
</dbReference>
<feature type="compositionally biased region" description="Pro residues" evidence="1">
    <location>
        <begin position="157"/>
        <end position="182"/>
    </location>
</feature>
<reference evidence="4 5" key="1">
    <citation type="journal article" date="2015" name="Stand. Genomic Sci.">
        <title>Genomic Encyclopedia of Bacterial and Archaeal Type Strains, Phase III: the genomes of soil and plant-associated and newly described type strains.</title>
        <authorList>
            <person name="Whitman W.B."/>
            <person name="Woyke T."/>
            <person name="Klenk H.P."/>
            <person name="Zhou Y."/>
            <person name="Lilburn T.G."/>
            <person name="Beck B.J."/>
            <person name="De Vos P."/>
            <person name="Vandamme P."/>
            <person name="Eisen J.A."/>
            <person name="Garrity G."/>
            <person name="Hugenholtz P."/>
            <person name="Kyrpides N.C."/>
        </authorList>
    </citation>
    <scope>NUCLEOTIDE SEQUENCE [LARGE SCALE GENOMIC DNA]</scope>
    <source>
        <strain evidence="4 5">CGMCC 1.10948</strain>
    </source>
</reference>
<keyword evidence="2" id="KW-0732">Signal</keyword>